<evidence type="ECO:0000313" key="1">
    <source>
        <dbReference type="EMBL" id="REF89134.1"/>
    </source>
</evidence>
<name>A0A3D9Z1T2_9HYPH</name>
<protein>
    <submittedName>
        <fullName evidence="1">Uncharacterized protein</fullName>
    </submittedName>
</protein>
<gene>
    <name evidence="1" type="ORF">DES32_0349</name>
</gene>
<dbReference type="RefSeq" id="WP_115834944.1">
    <property type="nucleotide sequence ID" value="NZ_CP025086.1"/>
</dbReference>
<keyword evidence="2" id="KW-1185">Reference proteome</keyword>
<proteinExistence type="predicted"/>
<evidence type="ECO:0000313" key="2">
    <source>
        <dbReference type="Proteomes" id="UP000256900"/>
    </source>
</evidence>
<dbReference type="OrthoDB" id="2877291at2"/>
<organism evidence="1 2">
    <name type="scientific">Methylovirgula ligni</name>
    <dbReference type="NCBI Taxonomy" id="569860"/>
    <lineage>
        <taxon>Bacteria</taxon>
        <taxon>Pseudomonadati</taxon>
        <taxon>Pseudomonadota</taxon>
        <taxon>Alphaproteobacteria</taxon>
        <taxon>Hyphomicrobiales</taxon>
        <taxon>Beijerinckiaceae</taxon>
        <taxon>Methylovirgula</taxon>
    </lineage>
</organism>
<accession>A0A3D9Z1T2</accession>
<dbReference type="EMBL" id="QUMO01000001">
    <property type="protein sequence ID" value="REF89134.1"/>
    <property type="molecule type" value="Genomic_DNA"/>
</dbReference>
<dbReference type="AlphaFoldDB" id="A0A3D9Z1T2"/>
<comment type="caution">
    <text evidence="1">The sequence shown here is derived from an EMBL/GenBank/DDBJ whole genome shotgun (WGS) entry which is preliminary data.</text>
</comment>
<dbReference type="Proteomes" id="UP000256900">
    <property type="component" value="Unassembled WGS sequence"/>
</dbReference>
<sequence length="89" mass="9671">MTTAGNENGSSEWILANEFAQVRLAIDRKGNSPRVCIEDLQSGFSICLDAMTLASLVWASDEMLAAHSDPRLPFDALQKGFTTHIADSD</sequence>
<reference evidence="1 2" key="1">
    <citation type="submission" date="2018-08" db="EMBL/GenBank/DDBJ databases">
        <title>Genomic Encyclopedia of Type Strains, Phase IV (KMG-IV): sequencing the most valuable type-strain genomes for metagenomic binning, comparative biology and taxonomic classification.</title>
        <authorList>
            <person name="Goeker M."/>
        </authorList>
    </citation>
    <scope>NUCLEOTIDE SEQUENCE [LARGE SCALE GENOMIC DNA]</scope>
    <source>
        <strain evidence="1 2">BW863</strain>
    </source>
</reference>